<reference evidence="2 3" key="1">
    <citation type="journal article" date="2007" name="Science">
        <title>The Chlamydomonas genome reveals the evolution of key animal and plant functions.</title>
        <authorList>
            <person name="Merchant S.S."/>
            <person name="Prochnik S.E."/>
            <person name="Vallon O."/>
            <person name="Harris E.H."/>
            <person name="Karpowicz S.J."/>
            <person name="Witman G.B."/>
            <person name="Terry A."/>
            <person name="Salamov A."/>
            <person name="Fritz-Laylin L.K."/>
            <person name="Marechal-Drouard L."/>
            <person name="Marshall W.F."/>
            <person name="Qu L.H."/>
            <person name="Nelson D.R."/>
            <person name="Sanderfoot A.A."/>
            <person name="Spalding M.H."/>
            <person name="Kapitonov V.V."/>
            <person name="Ren Q."/>
            <person name="Ferris P."/>
            <person name="Lindquist E."/>
            <person name="Shapiro H."/>
            <person name="Lucas S.M."/>
            <person name="Grimwood J."/>
            <person name="Schmutz J."/>
            <person name="Cardol P."/>
            <person name="Cerutti H."/>
            <person name="Chanfreau G."/>
            <person name="Chen C.L."/>
            <person name="Cognat V."/>
            <person name="Croft M.T."/>
            <person name="Dent R."/>
            <person name="Dutcher S."/>
            <person name="Fernandez E."/>
            <person name="Fukuzawa H."/>
            <person name="Gonzalez-Ballester D."/>
            <person name="Gonzalez-Halphen D."/>
            <person name="Hallmann A."/>
            <person name="Hanikenne M."/>
            <person name="Hippler M."/>
            <person name="Inwood W."/>
            <person name="Jabbari K."/>
            <person name="Kalanon M."/>
            <person name="Kuras R."/>
            <person name="Lefebvre P.A."/>
            <person name="Lemaire S.D."/>
            <person name="Lobanov A.V."/>
            <person name="Lohr M."/>
            <person name="Manuell A."/>
            <person name="Meier I."/>
            <person name="Mets L."/>
            <person name="Mittag M."/>
            <person name="Mittelmeier T."/>
            <person name="Moroney J.V."/>
            <person name="Moseley J."/>
            <person name="Napoli C."/>
            <person name="Nedelcu A.M."/>
            <person name="Niyogi K."/>
            <person name="Novoselov S.V."/>
            <person name="Paulsen I.T."/>
            <person name="Pazour G."/>
            <person name="Purton S."/>
            <person name="Ral J.P."/>
            <person name="Riano-Pachon D.M."/>
            <person name="Riekhof W."/>
            <person name="Rymarquis L."/>
            <person name="Schroda M."/>
            <person name="Stern D."/>
            <person name="Umen J."/>
            <person name="Willows R."/>
            <person name="Wilson N."/>
            <person name="Zimmer S.L."/>
            <person name="Allmer J."/>
            <person name="Balk J."/>
            <person name="Bisova K."/>
            <person name="Chen C.J."/>
            <person name="Elias M."/>
            <person name="Gendler K."/>
            <person name="Hauser C."/>
            <person name="Lamb M.R."/>
            <person name="Ledford H."/>
            <person name="Long J.C."/>
            <person name="Minagawa J."/>
            <person name="Page M.D."/>
            <person name="Pan J."/>
            <person name="Pootakham W."/>
            <person name="Roje S."/>
            <person name="Rose A."/>
            <person name="Stahlberg E."/>
            <person name="Terauchi A.M."/>
            <person name="Yang P."/>
            <person name="Ball S."/>
            <person name="Bowler C."/>
            <person name="Dieckmann C.L."/>
            <person name="Gladyshev V.N."/>
            <person name="Green P."/>
            <person name="Jorgensen R."/>
            <person name="Mayfield S."/>
            <person name="Mueller-Roeber B."/>
            <person name="Rajamani S."/>
            <person name="Sayre R.T."/>
            <person name="Brokstein P."/>
            <person name="Dubchak I."/>
            <person name="Goodstein D."/>
            <person name="Hornick L."/>
            <person name="Huang Y.W."/>
            <person name="Jhaveri J."/>
            <person name="Luo Y."/>
            <person name="Martinez D."/>
            <person name="Ngau W.C."/>
            <person name="Otillar B."/>
            <person name="Poliakov A."/>
            <person name="Porter A."/>
            <person name="Szajkowski L."/>
            <person name="Werner G."/>
            <person name="Zhou K."/>
            <person name="Grigoriev I.V."/>
            <person name="Rokhsar D.S."/>
            <person name="Grossman A.R."/>
        </authorList>
    </citation>
    <scope>NUCLEOTIDE SEQUENCE [LARGE SCALE GENOMIC DNA]</scope>
    <source>
        <strain evidence="3">CC-503</strain>
    </source>
</reference>
<gene>
    <name evidence="2" type="ORF">CHLRE_09g414482v5</name>
</gene>
<dbReference type="InParanoid" id="A0A2K3DFW2"/>
<keyword evidence="3" id="KW-1185">Reference proteome</keyword>
<feature type="region of interest" description="Disordered" evidence="1">
    <location>
        <begin position="43"/>
        <end position="64"/>
    </location>
</feature>
<evidence type="ECO:0000256" key="1">
    <source>
        <dbReference type="SAM" id="MobiDB-lite"/>
    </source>
</evidence>
<dbReference type="GeneID" id="66054913"/>
<protein>
    <submittedName>
        <fullName evidence="2">Uncharacterized protein</fullName>
    </submittedName>
</protein>
<feature type="compositionally biased region" description="Basic and acidic residues" evidence="1">
    <location>
        <begin position="43"/>
        <end position="55"/>
    </location>
</feature>
<dbReference type="EMBL" id="CM008970">
    <property type="protein sequence ID" value="PNW79423.1"/>
    <property type="molecule type" value="Genomic_DNA"/>
</dbReference>
<sequence length="64" mass="7032">MFIVNDGFVIRKKGGKCMGKLTELAVVARKVIAKAAAKEKEKQQLAEEEKAKQAKEVLIISDSD</sequence>
<organism evidence="2 3">
    <name type="scientific">Chlamydomonas reinhardtii</name>
    <name type="common">Chlamydomonas smithii</name>
    <dbReference type="NCBI Taxonomy" id="3055"/>
    <lineage>
        <taxon>Eukaryota</taxon>
        <taxon>Viridiplantae</taxon>
        <taxon>Chlorophyta</taxon>
        <taxon>core chlorophytes</taxon>
        <taxon>Chlorophyceae</taxon>
        <taxon>CS clade</taxon>
        <taxon>Chlamydomonadales</taxon>
        <taxon>Chlamydomonadaceae</taxon>
        <taxon>Chlamydomonas</taxon>
    </lineage>
</organism>
<proteinExistence type="predicted"/>
<dbReference type="KEGG" id="cre:CHLRE_09g414482v5"/>
<dbReference type="AlphaFoldDB" id="A0A2K3DFW2"/>
<name>A0A2K3DFW2_CHLRE</name>
<dbReference type="Proteomes" id="UP000006906">
    <property type="component" value="Chromosome 9"/>
</dbReference>
<dbReference type="Gramene" id="PNW79423">
    <property type="protein sequence ID" value="PNW79423"/>
    <property type="gene ID" value="CHLRE_09g414482v5"/>
</dbReference>
<evidence type="ECO:0000313" key="2">
    <source>
        <dbReference type="EMBL" id="PNW79423.1"/>
    </source>
</evidence>
<evidence type="ECO:0000313" key="3">
    <source>
        <dbReference type="Proteomes" id="UP000006906"/>
    </source>
</evidence>
<dbReference type="RefSeq" id="XP_042921645.1">
    <property type="nucleotide sequence ID" value="XM_043066349.1"/>
</dbReference>
<accession>A0A2K3DFW2</accession>